<dbReference type="InterPro" id="IPR052638">
    <property type="entry name" value="PiggyBac_TE-derived"/>
</dbReference>
<evidence type="ECO:0000313" key="3">
    <source>
        <dbReference type="Proteomes" id="UP000055024"/>
    </source>
</evidence>
<protein>
    <submittedName>
        <fullName evidence="2">PiggyBac transposable element-derived protein 3</fullName>
    </submittedName>
</protein>
<proteinExistence type="predicted"/>
<name>A0A0V1G774_9BILA</name>
<dbReference type="AlphaFoldDB" id="A0A0V1G774"/>
<evidence type="ECO:0000313" key="2">
    <source>
        <dbReference type="EMBL" id="KRY93964.1"/>
    </source>
</evidence>
<reference evidence="2 3" key="1">
    <citation type="submission" date="2015-01" db="EMBL/GenBank/DDBJ databases">
        <title>Evolution of Trichinella species and genotypes.</title>
        <authorList>
            <person name="Korhonen P.K."/>
            <person name="Edoardo P."/>
            <person name="Giuseppe L.R."/>
            <person name="Gasser R.B."/>
        </authorList>
    </citation>
    <scope>NUCLEOTIDE SEQUENCE [LARGE SCALE GENOMIC DNA]</scope>
    <source>
        <strain evidence="2">ISS1029</strain>
    </source>
</reference>
<dbReference type="GO" id="GO:0043565">
    <property type="term" value="F:sequence-specific DNA binding"/>
    <property type="evidence" value="ECO:0007669"/>
    <property type="project" value="TreeGrafter"/>
</dbReference>
<dbReference type="PANTHER" id="PTHR47055:SF3">
    <property type="entry name" value="PHORBOL-ESTER_DAG-TYPE DOMAIN-CONTAINING PROTEIN"/>
    <property type="match status" value="1"/>
</dbReference>
<gene>
    <name evidence="2" type="primary">PGBD3</name>
    <name evidence="2" type="ORF">T11_7217</name>
</gene>
<dbReference type="EMBL" id="JYDP01005837">
    <property type="protein sequence ID" value="KRY93964.1"/>
    <property type="molecule type" value="Genomic_DNA"/>
</dbReference>
<feature type="domain" description="PiggyBac transposable element-derived protein" evidence="1">
    <location>
        <begin position="12"/>
        <end position="89"/>
    </location>
</feature>
<accession>A0A0V1G774</accession>
<dbReference type="PANTHER" id="PTHR47055">
    <property type="entry name" value="DDE_TNP_1_7 DOMAIN-CONTAINING PROTEIN"/>
    <property type="match status" value="1"/>
</dbReference>
<dbReference type="OrthoDB" id="10057240at2759"/>
<organism evidence="2 3">
    <name type="scientific">Trichinella zimbabwensis</name>
    <dbReference type="NCBI Taxonomy" id="268475"/>
    <lineage>
        <taxon>Eukaryota</taxon>
        <taxon>Metazoa</taxon>
        <taxon>Ecdysozoa</taxon>
        <taxon>Nematoda</taxon>
        <taxon>Enoplea</taxon>
        <taxon>Dorylaimia</taxon>
        <taxon>Trichinellida</taxon>
        <taxon>Trichinellidae</taxon>
        <taxon>Trichinella</taxon>
    </lineage>
</organism>
<sequence>MGAQVAVNTTGRNRFMEIKKHIHMADNQKLVKGDKMSKVTPLYSLLNASLVQYGIFHEQLSVDESRVPYCGRHRVKMFMKSKPIRFGYK</sequence>
<comment type="caution">
    <text evidence="2">The sequence shown here is derived from an EMBL/GenBank/DDBJ whole genome shotgun (WGS) entry which is preliminary data.</text>
</comment>
<evidence type="ECO:0000259" key="1">
    <source>
        <dbReference type="Pfam" id="PF13843"/>
    </source>
</evidence>
<feature type="non-terminal residue" evidence="2">
    <location>
        <position position="89"/>
    </location>
</feature>
<dbReference type="InterPro" id="IPR029526">
    <property type="entry name" value="PGBD"/>
</dbReference>
<keyword evidence="3" id="KW-1185">Reference proteome</keyword>
<dbReference type="Pfam" id="PF13843">
    <property type="entry name" value="DDE_Tnp_1_7"/>
    <property type="match status" value="1"/>
</dbReference>
<dbReference type="STRING" id="268475.A0A0V1G774"/>
<dbReference type="Proteomes" id="UP000055024">
    <property type="component" value="Unassembled WGS sequence"/>
</dbReference>